<feature type="transmembrane region" description="Helical" evidence="6">
    <location>
        <begin position="224"/>
        <end position="251"/>
    </location>
</feature>
<evidence type="ECO:0000256" key="1">
    <source>
        <dbReference type="ARBA" id="ARBA00004651"/>
    </source>
</evidence>
<keyword evidence="5 6" id="KW-0472">Membrane</keyword>
<keyword evidence="8" id="KW-1185">Reference proteome</keyword>
<keyword evidence="3 6" id="KW-0812">Transmembrane</keyword>
<evidence type="ECO:0000313" key="7">
    <source>
        <dbReference type="EMBL" id="CCF84690.1"/>
    </source>
</evidence>
<dbReference type="Proteomes" id="UP000004221">
    <property type="component" value="Unassembled WGS sequence"/>
</dbReference>
<evidence type="ECO:0000313" key="8">
    <source>
        <dbReference type="Proteomes" id="UP000004221"/>
    </source>
</evidence>
<dbReference type="Pfam" id="PF13520">
    <property type="entry name" value="AA_permease_2"/>
    <property type="match status" value="1"/>
</dbReference>
<protein>
    <submittedName>
        <fullName evidence="7">Putative Branched-chain amino acid transporter</fullName>
    </submittedName>
</protein>
<name>I4EJ28_9BACT</name>
<feature type="transmembrane region" description="Helical" evidence="6">
    <location>
        <begin position="281"/>
        <end position="303"/>
    </location>
</feature>
<dbReference type="Gene3D" id="1.20.1740.10">
    <property type="entry name" value="Amino acid/polyamine transporter I"/>
    <property type="match status" value="1"/>
</dbReference>
<keyword evidence="4 6" id="KW-1133">Transmembrane helix</keyword>
<dbReference type="GO" id="GO:0022857">
    <property type="term" value="F:transmembrane transporter activity"/>
    <property type="evidence" value="ECO:0007669"/>
    <property type="project" value="InterPro"/>
</dbReference>
<feature type="transmembrane region" description="Helical" evidence="6">
    <location>
        <begin position="54"/>
        <end position="76"/>
    </location>
</feature>
<evidence type="ECO:0000256" key="5">
    <source>
        <dbReference type="ARBA" id="ARBA00023136"/>
    </source>
</evidence>
<feature type="transmembrane region" description="Helical" evidence="6">
    <location>
        <begin position="130"/>
        <end position="149"/>
    </location>
</feature>
<feature type="transmembrane region" description="Helical" evidence="6">
    <location>
        <begin position="156"/>
        <end position="179"/>
    </location>
</feature>
<dbReference type="PANTHER" id="PTHR42770:SF11">
    <property type="entry name" value="INNER MEMBRANE TRANSPORT PROTEIN YBAT"/>
    <property type="match status" value="1"/>
</dbReference>
<dbReference type="AlphaFoldDB" id="I4EJ28"/>
<dbReference type="InterPro" id="IPR050367">
    <property type="entry name" value="APC_superfamily"/>
</dbReference>
<dbReference type="PANTHER" id="PTHR42770">
    <property type="entry name" value="AMINO ACID TRANSPORTER-RELATED"/>
    <property type="match status" value="1"/>
</dbReference>
<comment type="subcellular location">
    <subcellularLocation>
        <location evidence="1">Cell membrane</location>
        <topology evidence="1">Multi-pass membrane protein</topology>
    </subcellularLocation>
</comment>
<comment type="caution">
    <text evidence="7">The sequence shown here is derived from an EMBL/GenBank/DDBJ whole genome shotgun (WGS) entry which is preliminary data.</text>
</comment>
<dbReference type="OrthoDB" id="178667at2"/>
<dbReference type="EMBL" id="CAGS01000310">
    <property type="protein sequence ID" value="CCF84690.1"/>
    <property type="molecule type" value="Genomic_DNA"/>
</dbReference>
<feature type="transmembrane region" description="Helical" evidence="6">
    <location>
        <begin position="97"/>
        <end position="124"/>
    </location>
</feature>
<evidence type="ECO:0000256" key="4">
    <source>
        <dbReference type="ARBA" id="ARBA00022989"/>
    </source>
</evidence>
<evidence type="ECO:0000256" key="2">
    <source>
        <dbReference type="ARBA" id="ARBA00022475"/>
    </source>
</evidence>
<feature type="transmembrane region" description="Helical" evidence="6">
    <location>
        <begin position="191"/>
        <end position="212"/>
    </location>
</feature>
<feature type="transmembrane region" description="Helical" evidence="6">
    <location>
        <begin position="412"/>
        <end position="430"/>
    </location>
</feature>
<reference evidence="7 8" key="1">
    <citation type="journal article" date="2012" name="ISME J.">
        <title>Nitrification expanded: discovery, physiology and genomics of a nitrite-oxidizing bacterium from the phylum Chloroflexi.</title>
        <authorList>
            <person name="Sorokin D.Y."/>
            <person name="Lucker S."/>
            <person name="Vejmelkova D."/>
            <person name="Kostrikina N.A."/>
            <person name="Kleerebezem R."/>
            <person name="Rijpstra W.I."/>
            <person name="Damste J.S."/>
            <person name="Le Paslier D."/>
            <person name="Muyzer G."/>
            <person name="Wagner M."/>
            <person name="van Loosdrecht M.C."/>
            <person name="Daims H."/>
        </authorList>
    </citation>
    <scope>NUCLEOTIDE SEQUENCE [LARGE SCALE GENOMIC DNA]</scope>
    <source>
        <strain evidence="8">none</strain>
    </source>
</reference>
<dbReference type="RefSeq" id="WP_008479037.1">
    <property type="nucleotide sequence ID" value="NZ_CAGS01000310.1"/>
</dbReference>
<keyword evidence="2" id="KW-1003">Cell membrane</keyword>
<feature type="transmembrane region" description="Helical" evidence="6">
    <location>
        <begin position="324"/>
        <end position="345"/>
    </location>
</feature>
<evidence type="ECO:0000256" key="6">
    <source>
        <dbReference type="SAM" id="Phobius"/>
    </source>
</evidence>
<organism evidence="7 8">
    <name type="scientific">Nitrolancea hollandica Lb</name>
    <dbReference type="NCBI Taxonomy" id="1129897"/>
    <lineage>
        <taxon>Bacteria</taxon>
        <taxon>Pseudomonadati</taxon>
        <taxon>Thermomicrobiota</taxon>
        <taxon>Thermomicrobia</taxon>
        <taxon>Sphaerobacterales</taxon>
        <taxon>Sphaerobacterineae</taxon>
        <taxon>Sphaerobacteraceae</taxon>
        <taxon>Nitrolancea</taxon>
    </lineage>
</organism>
<feature type="transmembrane region" description="Helical" evidence="6">
    <location>
        <begin position="383"/>
        <end position="406"/>
    </location>
</feature>
<dbReference type="GO" id="GO:0005886">
    <property type="term" value="C:plasma membrane"/>
    <property type="evidence" value="ECO:0007669"/>
    <property type="project" value="UniProtKB-SubCell"/>
</dbReference>
<dbReference type="PIRSF" id="PIRSF006060">
    <property type="entry name" value="AA_transporter"/>
    <property type="match status" value="1"/>
</dbReference>
<sequence>MRLRRVRTRDPGPGHLRRRIGIIGLSAYGVGTILGAGVYALIGPAAGLAGHGLWLSFLLAALVAALTGLSYAELTTAIPRAAAEFEFVHDAFGSDRLAFLVGWILVLSNSASLGTVALGFAGYLYSLSGLPISLAALALILVMMAVNIIGIRESTAVNVLFTVIETGGLVLVIVAATRVHGPLLPTPVENWSGVVEGAALIFFAYLGFEEIAHVSEETVAPERFIPLAITISVVLTALLYVGIALAALALVPPSELAASPAPLADALAAAWGQRGREVLNVIALFATANTVLLLLTAGARMLYGMASSGALPGVLGYVHPSTRTPIVAIIVQGIVAMAFLPLGAVSALGSLASWAALMAFVAVNAALLWLRRTQPQLRRPFRVPLALGWVSLPALLGLLTALLASLRVTPEVIVVGIVTTLLGIPIYEIIRRRTPGSEST</sequence>
<feature type="transmembrane region" description="Helical" evidence="6">
    <location>
        <begin position="20"/>
        <end position="42"/>
    </location>
</feature>
<proteinExistence type="predicted"/>
<evidence type="ECO:0000256" key="3">
    <source>
        <dbReference type="ARBA" id="ARBA00022692"/>
    </source>
</evidence>
<feature type="transmembrane region" description="Helical" evidence="6">
    <location>
        <begin position="351"/>
        <end position="371"/>
    </location>
</feature>
<accession>I4EJ28</accession>
<dbReference type="InterPro" id="IPR002293">
    <property type="entry name" value="AA/rel_permease1"/>
</dbReference>
<gene>
    <name evidence="7" type="primary">ctrA</name>
    <name evidence="7" type="ORF">NITHO_3780003</name>
</gene>